<protein>
    <submittedName>
        <fullName evidence="1">Conserved domain protein</fullName>
    </submittedName>
</protein>
<evidence type="ECO:0000313" key="1">
    <source>
        <dbReference type="EMBL" id="AAW39609.1"/>
    </source>
</evidence>
<dbReference type="RefSeq" id="WP_010936806.1">
    <property type="nucleotide sequence ID" value="NC_002936.3"/>
</dbReference>
<dbReference type="HOGENOM" id="CLU_1640971_0_0_0"/>
<dbReference type="STRING" id="243164.DET1113"/>
<keyword evidence="2" id="KW-1185">Reference proteome</keyword>
<organism evidence="1 2">
    <name type="scientific">Dehalococcoides mccartyi (strain ATCC BAA-2266 / KCTC 15142 / 195)</name>
    <name type="common">Dehalococcoides ethenogenes (strain 195)</name>
    <dbReference type="NCBI Taxonomy" id="243164"/>
    <lineage>
        <taxon>Bacteria</taxon>
        <taxon>Bacillati</taxon>
        <taxon>Chloroflexota</taxon>
        <taxon>Dehalococcoidia</taxon>
        <taxon>Dehalococcoidales</taxon>
        <taxon>Dehalococcoidaceae</taxon>
        <taxon>Dehalococcoides</taxon>
    </lineage>
</organism>
<gene>
    <name evidence="1" type="ordered locus">DET1113</name>
</gene>
<proteinExistence type="predicted"/>
<dbReference type="AlphaFoldDB" id="Q3Z7H1"/>
<dbReference type="KEGG" id="det:DET1113"/>
<accession>Q3Z7H1</accession>
<dbReference type="eggNOG" id="COG4127">
    <property type="taxonomic scope" value="Bacteria"/>
</dbReference>
<reference evidence="1 2" key="1">
    <citation type="journal article" date="2005" name="Science">
        <title>Genome sequence of the PCE-dechlorinating bacterium Dehalococcoides ethenogenes.</title>
        <authorList>
            <person name="Seshadri R."/>
            <person name="Adrian L."/>
            <person name="Fouts D.E."/>
            <person name="Eisen J.A."/>
            <person name="Phillippy A.M."/>
            <person name="Methe B.A."/>
            <person name="Ward N.L."/>
            <person name="Nelson W.C."/>
            <person name="Deboy R.T."/>
            <person name="Khouri H.M."/>
            <person name="Kolonay J.F."/>
            <person name="Dodson R.J."/>
            <person name="Daugherty S.C."/>
            <person name="Brinkac L.M."/>
            <person name="Sullivan S.A."/>
            <person name="Madupu R."/>
            <person name="Nelson K.E."/>
            <person name="Kang K.H."/>
            <person name="Impraim M."/>
            <person name="Tran K."/>
            <person name="Robinson J.M."/>
            <person name="Forberger H.A."/>
            <person name="Fraser C.M."/>
            <person name="Zinder S.H."/>
            <person name="Heidelberg J.F."/>
        </authorList>
    </citation>
    <scope>NUCLEOTIDE SEQUENCE [LARGE SCALE GENOMIC DNA]</scope>
    <source>
        <strain evidence="2">ATCC BAA-2266 / KCTC 15142 / 195</strain>
    </source>
</reference>
<name>Q3Z7H1_DEHM1</name>
<sequence>MMWVIRAGQNSGFYDKYLRTSRVYIPWDGYKFDLSSIKERADFRAVVEKEKKMDNRTSVSNWAGQLFTFTQEIQTGDYVLIPSKGSRNYCLAKITGAYSFDEKEPDKLYHSRPIEILLKDIPRDIFSQSVIYSLGAFRTIFRAKHEDEIMNTIKKWKEAHR</sequence>
<dbReference type="InParanoid" id="Q3Z7H1"/>
<dbReference type="EMBL" id="CP000027">
    <property type="protein sequence ID" value="AAW39609.1"/>
    <property type="molecule type" value="Genomic_DNA"/>
</dbReference>
<dbReference type="GeneID" id="3229570"/>
<evidence type="ECO:0000313" key="2">
    <source>
        <dbReference type="Proteomes" id="UP000008289"/>
    </source>
</evidence>
<dbReference type="Proteomes" id="UP000008289">
    <property type="component" value="Chromosome"/>
</dbReference>